<evidence type="ECO:0000313" key="1">
    <source>
        <dbReference type="EMBL" id="RMN77113.1"/>
    </source>
</evidence>
<dbReference type="SUPFAM" id="SSF56349">
    <property type="entry name" value="DNA breaking-rejoining enzymes"/>
    <property type="match status" value="1"/>
</dbReference>
<evidence type="ECO:0000313" key="2">
    <source>
        <dbReference type="EMBL" id="RMO02223.1"/>
    </source>
</evidence>
<dbReference type="EMBL" id="RBPH01000243">
    <property type="protein sequence ID" value="RMN77113.1"/>
    <property type="molecule type" value="Genomic_DNA"/>
</dbReference>
<reference evidence="3 4" key="1">
    <citation type="submission" date="2018-08" db="EMBL/GenBank/DDBJ databases">
        <title>Recombination of ecologically and evolutionarily significant loci maintains genetic cohesion in the Pseudomonas syringae species complex.</title>
        <authorList>
            <person name="Dillon M."/>
            <person name="Thakur S."/>
            <person name="Almeida R.N.D."/>
            <person name="Weir B.S."/>
            <person name="Guttman D.S."/>
        </authorList>
    </citation>
    <scope>NUCLEOTIDE SEQUENCE [LARGE SCALE GENOMIC DNA]</scope>
    <source>
        <strain evidence="1 3">ICMP 15201</strain>
        <strain evidence="2 4">ICMP 15203</strain>
    </source>
</reference>
<evidence type="ECO:0000313" key="3">
    <source>
        <dbReference type="Proteomes" id="UP000269335"/>
    </source>
</evidence>
<protein>
    <recommendedName>
        <fullName evidence="5">Integrase</fullName>
    </recommendedName>
</protein>
<sequence>MSRFKKFELSLRIDVPFDTRDADNGKASEWPLPDDFPIVIDADGHVVSRYSDSKWHLWPWANRPILLNFGDGPQRKGAAVISKPNANVLRSIAAWLIYSPSGTNKPTSLIKQISDIKPIFIECTKQSILVTDLVRYPRVIEEIAASTIPGRGRALRTLLHLLYEWREEIGFMILDPVSIKKLVAGSPIKSSIQTAYIPPRIWKYQLCRLREFLEEFNAHRDKIKGCFARCVELYSNNYGGLENAFQGERRSPFSKPRPSDRRLNKPFYAGPFSETAKEYGIAELLLKWVGDPKKGIDGGGRGIIMLSSYLTMATSVSIAYMLNFSMMRIKEIWDLRSDCLVIENDPIFGKFFLLCGVTTKTIDDDDARWVTSPSAELAVKALTCISRLRVSCAIENPSLLVEPEDVINPWLVCRSYEPWAGAISIGKTTALRPNYPSYDSIVRSYPNLFDLSEILITDKDIEDARRVTIGLDLEKFKTGKAWCFTWHQLRRTGAVNMQGSDLVSIPSMQYQLKHETRAMSLYYGRGYSAARLNNVARNEFLDAMYDLLSMKVESLQNPDFISIHGQDRKASLLAPAQFMDPKQIRLAVKRGEISWRPTFFGGCMKSGPCPYGGVDNFIRCGGGDGKSPCIDGVIDRSREEKLEHARDELQLRLTASSSDSPLHHSLVAQIKAITNVLVQIGNDND</sequence>
<gene>
    <name evidence="2" type="ORF">ALQ51_02689</name>
    <name evidence="1" type="ORF">ALQ53_200162</name>
</gene>
<dbReference type="RefSeq" id="WP_144434342.1">
    <property type="nucleotide sequence ID" value="NZ_RBPH01000243.1"/>
</dbReference>
<dbReference type="EMBL" id="RBPJ01000054">
    <property type="protein sequence ID" value="RMO02223.1"/>
    <property type="molecule type" value="Genomic_DNA"/>
</dbReference>
<dbReference type="AlphaFoldDB" id="A0A3M3Q038"/>
<evidence type="ECO:0000313" key="4">
    <source>
        <dbReference type="Proteomes" id="UP000270524"/>
    </source>
</evidence>
<organism evidence="2 4">
    <name type="scientific">Pseudomonas cannabina</name>
    <dbReference type="NCBI Taxonomy" id="86840"/>
    <lineage>
        <taxon>Bacteria</taxon>
        <taxon>Pseudomonadati</taxon>
        <taxon>Pseudomonadota</taxon>
        <taxon>Gammaproteobacteria</taxon>
        <taxon>Pseudomonadales</taxon>
        <taxon>Pseudomonadaceae</taxon>
        <taxon>Pseudomonas</taxon>
    </lineage>
</organism>
<proteinExistence type="predicted"/>
<dbReference type="Proteomes" id="UP000269335">
    <property type="component" value="Unassembled WGS sequence"/>
</dbReference>
<dbReference type="Proteomes" id="UP000270524">
    <property type="component" value="Unassembled WGS sequence"/>
</dbReference>
<name>A0A3M3Q038_PSECA</name>
<accession>A0A3M3Q038</accession>
<evidence type="ECO:0008006" key="5">
    <source>
        <dbReference type="Google" id="ProtNLM"/>
    </source>
</evidence>
<dbReference type="InterPro" id="IPR011010">
    <property type="entry name" value="DNA_brk_join_enz"/>
</dbReference>
<comment type="caution">
    <text evidence="2">The sequence shown here is derived from an EMBL/GenBank/DDBJ whole genome shotgun (WGS) entry which is preliminary data.</text>
</comment>
<dbReference type="GO" id="GO:0003677">
    <property type="term" value="F:DNA binding"/>
    <property type="evidence" value="ECO:0007669"/>
    <property type="project" value="InterPro"/>
</dbReference>